<sequence>MIGVDIKASDIRSVHRVAPKVPNDRPKNIVLQLTTRRLRDDMIAAASSRRTLTTTQLFGSANSAAATAQNTRFYINEHLTLKNKVLFSNARQLAKSKGYKFVWVKNSCILLRKNDDSRVIHIRCTNDLSKI</sequence>
<comment type="caution">
    <text evidence="2">The sequence shown here is derived from an EMBL/GenBank/DDBJ whole genome shotgun (WGS) entry which is preliminary data.</text>
</comment>
<reference evidence="2 3" key="1">
    <citation type="submission" date="2023-11" db="EMBL/GenBank/DDBJ databases">
        <authorList>
            <person name="Hedman E."/>
            <person name="Englund M."/>
            <person name="Stromberg M."/>
            <person name="Nyberg Akerstrom W."/>
            <person name="Nylinder S."/>
            <person name="Jareborg N."/>
            <person name="Kallberg Y."/>
            <person name="Kronander E."/>
        </authorList>
    </citation>
    <scope>NUCLEOTIDE SEQUENCE [LARGE SCALE GENOMIC DNA]</scope>
</reference>
<keyword evidence="3" id="KW-1185">Reference proteome</keyword>
<gene>
    <name evidence="2" type="ORF">PARMNEM_LOCUS3877</name>
</gene>
<dbReference type="InterPro" id="IPR057251">
    <property type="entry name" value="FP_C"/>
</dbReference>
<accession>A0AAV1KIE2</accession>
<evidence type="ECO:0000313" key="2">
    <source>
        <dbReference type="EMBL" id="CAK1582329.1"/>
    </source>
</evidence>
<name>A0AAV1KIE2_9NEOP</name>
<protein>
    <recommendedName>
        <fullName evidence="1">FP protein C-terminal domain-containing protein</fullName>
    </recommendedName>
</protein>
<proteinExistence type="predicted"/>
<dbReference type="AlphaFoldDB" id="A0AAV1KIE2"/>
<dbReference type="Pfam" id="PF25298">
    <property type="entry name" value="Baculo_FP_2nd"/>
    <property type="match status" value="1"/>
</dbReference>
<dbReference type="Proteomes" id="UP001314205">
    <property type="component" value="Unassembled WGS sequence"/>
</dbReference>
<dbReference type="EMBL" id="CAVLGL010000035">
    <property type="protein sequence ID" value="CAK1582329.1"/>
    <property type="molecule type" value="Genomic_DNA"/>
</dbReference>
<evidence type="ECO:0000259" key="1">
    <source>
        <dbReference type="Pfam" id="PF25298"/>
    </source>
</evidence>
<evidence type="ECO:0000313" key="3">
    <source>
        <dbReference type="Proteomes" id="UP001314205"/>
    </source>
</evidence>
<feature type="domain" description="FP protein C-terminal" evidence="1">
    <location>
        <begin position="80"/>
        <end position="131"/>
    </location>
</feature>
<organism evidence="2 3">
    <name type="scientific">Parnassius mnemosyne</name>
    <name type="common">clouded apollo</name>
    <dbReference type="NCBI Taxonomy" id="213953"/>
    <lineage>
        <taxon>Eukaryota</taxon>
        <taxon>Metazoa</taxon>
        <taxon>Ecdysozoa</taxon>
        <taxon>Arthropoda</taxon>
        <taxon>Hexapoda</taxon>
        <taxon>Insecta</taxon>
        <taxon>Pterygota</taxon>
        <taxon>Neoptera</taxon>
        <taxon>Endopterygota</taxon>
        <taxon>Lepidoptera</taxon>
        <taxon>Glossata</taxon>
        <taxon>Ditrysia</taxon>
        <taxon>Papilionoidea</taxon>
        <taxon>Papilionidae</taxon>
        <taxon>Parnassiinae</taxon>
        <taxon>Parnassini</taxon>
        <taxon>Parnassius</taxon>
        <taxon>Driopa</taxon>
    </lineage>
</organism>